<evidence type="ECO:0000256" key="3">
    <source>
        <dbReference type="ARBA" id="ARBA00022679"/>
    </source>
</evidence>
<evidence type="ECO:0000313" key="8">
    <source>
        <dbReference type="EMBL" id="MBO3275817.1"/>
    </source>
</evidence>
<dbReference type="NCBIfam" id="TIGR02322">
    <property type="entry name" value="phosphon_PhnN"/>
    <property type="match status" value="1"/>
</dbReference>
<name>A0ABS3TQ66_9PSED</name>
<comment type="catalytic activity">
    <reaction evidence="1 6">
        <text>alpha-D-ribose 1,5-bisphosphate + ATP = 5-phospho-alpha-D-ribose 1-diphosphate + ADP</text>
        <dbReference type="Rhea" id="RHEA:20109"/>
        <dbReference type="ChEBI" id="CHEBI:30616"/>
        <dbReference type="ChEBI" id="CHEBI:58017"/>
        <dbReference type="ChEBI" id="CHEBI:68688"/>
        <dbReference type="ChEBI" id="CHEBI:456216"/>
        <dbReference type="EC" id="2.7.4.23"/>
    </reaction>
</comment>
<comment type="caution">
    <text evidence="6">Lacks conserved residue(s) required for the propagation of feature annotation.</text>
</comment>
<evidence type="ECO:0000256" key="1">
    <source>
        <dbReference type="ARBA" id="ARBA00000373"/>
    </source>
</evidence>
<dbReference type="RefSeq" id="WP_208313775.1">
    <property type="nucleotide sequence ID" value="NZ_JAELYA010000004.1"/>
</dbReference>
<protein>
    <recommendedName>
        <fullName evidence="6">Ribose 1,5-bisphosphate phosphokinase PhnN</fullName>
        <ecNumber evidence="6">2.7.4.23</ecNumber>
    </recommendedName>
    <alternativeName>
        <fullName evidence="6">Ribose 1,5-bisphosphokinase</fullName>
    </alternativeName>
</protein>
<dbReference type="EC" id="2.7.4.23" evidence="6"/>
<proteinExistence type="inferred from homology"/>
<comment type="caution">
    <text evidence="8">The sequence shown here is derived from an EMBL/GenBank/DDBJ whole genome shotgun (WGS) entry which is preliminary data.</text>
</comment>
<dbReference type="InterPro" id="IPR027417">
    <property type="entry name" value="P-loop_NTPase"/>
</dbReference>
<keyword evidence="4 6" id="KW-0547">Nucleotide-binding</keyword>
<evidence type="ECO:0000256" key="5">
    <source>
        <dbReference type="ARBA" id="ARBA00022840"/>
    </source>
</evidence>
<dbReference type="SUPFAM" id="SSF52540">
    <property type="entry name" value="P-loop containing nucleoside triphosphate hydrolases"/>
    <property type="match status" value="1"/>
</dbReference>
<dbReference type="EMBL" id="JAELYA010000004">
    <property type="protein sequence ID" value="MBO3275817.1"/>
    <property type="molecule type" value="Genomic_DNA"/>
</dbReference>
<keyword evidence="9" id="KW-1185">Reference proteome</keyword>
<reference evidence="8 9" key="1">
    <citation type="submission" date="2020-12" db="EMBL/GenBank/DDBJ databases">
        <title>Pseudomonas schmalbachii sp. nov. isolated from millipede gut.</title>
        <authorList>
            <person name="Shelomi M."/>
        </authorList>
    </citation>
    <scope>NUCLEOTIDE SEQUENCE [LARGE SCALE GENOMIC DNA]</scope>
    <source>
        <strain evidence="8 9">Milli4</strain>
    </source>
</reference>
<keyword evidence="3 6" id="KW-0808">Transferase</keyword>
<dbReference type="Gene3D" id="3.40.50.300">
    <property type="entry name" value="P-loop containing nucleotide triphosphate hydrolases"/>
    <property type="match status" value="1"/>
</dbReference>
<sequence length="188" mass="21125">MGYLLYLMGASGVGKDSLLRALREREPGWPVAHRYITRSSDPSENCVSLSAAEFAWRREAGLFSLHWQAHGLDYGIGREVEGWLGHSELVICNGSRQHLAQARRHFGARLLPLLVEVDAATLRQRLLQRGRESTEQIEARLARQAGEPLDAGLLRHDNSDALAESAERLHQRLRGWLAEARAEREETA</sequence>
<dbReference type="InterPro" id="IPR008145">
    <property type="entry name" value="GK/Ca_channel_bsu"/>
</dbReference>
<evidence type="ECO:0000259" key="7">
    <source>
        <dbReference type="SMART" id="SM00072"/>
    </source>
</evidence>
<evidence type="ECO:0000256" key="4">
    <source>
        <dbReference type="ARBA" id="ARBA00022741"/>
    </source>
</evidence>
<dbReference type="InterPro" id="IPR012699">
    <property type="entry name" value="PhnN"/>
</dbReference>
<keyword evidence="5 6" id="KW-0067">ATP-binding</keyword>
<accession>A0ABS3TQ66</accession>
<organism evidence="8 9">
    <name type="scientific">Pseudomonas schmalbachii</name>
    <dbReference type="NCBI Taxonomy" id="2816993"/>
    <lineage>
        <taxon>Bacteria</taxon>
        <taxon>Pseudomonadati</taxon>
        <taxon>Pseudomonadota</taxon>
        <taxon>Gammaproteobacteria</taxon>
        <taxon>Pseudomonadales</taxon>
        <taxon>Pseudomonadaceae</taxon>
        <taxon>Pseudomonas</taxon>
    </lineage>
</organism>
<dbReference type="GO" id="GO:0033863">
    <property type="term" value="F:ribose 1,5-bisphosphate phosphokinase activity"/>
    <property type="evidence" value="ECO:0007669"/>
    <property type="project" value="UniProtKB-EC"/>
</dbReference>
<dbReference type="HAMAP" id="MF_00836">
    <property type="entry name" value="PhnN"/>
    <property type="match status" value="1"/>
</dbReference>
<comment type="similarity">
    <text evidence="6">Belongs to the ribose 1,5-bisphosphokinase family.</text>
</comment>
<gene>
    <name evidence="6 8" type="primary">phnN</name>
    <name evidence="8" type="ORF">JFY56_11335</name>
</gene>
<dbReference type="SMART" id="SM00072">
    <property type="entry name" value="GuKc"/>
    <property type="match status" value="1"/>
</dbReference>
<dbReference type="Proteomes" id="UP000669060">
    <property type="component" value="Unassembled WGS sequence"/>
</dbReference>
<dbReference type="NCBIfam" id="NF007485">
    <property type="entry name" value="PRK10078.1"/>
    <property type="match status" value="1"/>
</dbReference>
<evidence type="ECO:0000313" key="9">
    <source>
        <dbReference type="Proteomes" id="UP000669060"/>
    </source>
</evidence>
<comment type="pathway">
    <text evidence="2 6">Metabolic intermediate biosynthesis; 5-phospho-alpha-D-ribose 1-diphosphate biosynthesis; 5-phospho-alpha-D-ribose 1-diphosphate from D-ribose 5-phosphate (route II): step 3/3.</text>
</comment>
<feature type="domain" description="Guanylate kinase/L-type calcium channel beta subunit" evidence="7">
    <location>
        <begin position="1"/>
        <end position="177"/>
    </location>
</feature>
<comment type="function">
    <text evidence="6">Catalyzes the phosphorylation of ribose 1,5-bisphosphate to 5-phospho-D-ribosyl alpha-1-diphosphate (PRPP).</text>
</comment>
<evidence type="ECO:0000256" key="6">
    <source>
        <dbReference type="HAMAP-Rule" id="MF_00836"/>
    </source>
</evidence>
<evidence type="ECO:0000256" key="2">
    <source>
        <dbReference type="ARBA" id="ARBA00005069"/>
    </source>
</evidence>